<evidence type="ECO:0000256" key="7">
    <source>
        <dbReference type="SAM" id="SignalP"/>
    </source>
</evidence>
<dbReference type="GO" id="GO:0005576">
    <property type="term" value="C:extracellular region"/>
    <property type="evidence" value="ECO:0007669"/>
    <property type="project" value="UniProtKB-SubCell"/>
</dbReference>
<feature type="chain" id="PRO_5042885125" description="Evasin" evidence="7">
    <location>
        <begin position="26"/>
        <end position="158"/>
    </location>
</feature>
<dbReference type="AlphaFoldDB" id="A0AAQ4DVG4"/>
<comment type="function">
    <text evidence="6">Salivary chemokine-binding protein which binds to host chemokines.</text>
</comment>
<accession>A0AAQ4DVG4</accession>
<name>A0AAQ4DVG4_AMBAM</name>
<dbReference type="Gene3D" id="2.30.130.100">
    <property type="match status" value="1"/>
</dbReference>
<dbReference type="Pfam" id="PF19429">
    <property type="entry name" value="EVA_Class_A"/>
    <property type="match status" value="1"/>
</dbReference>
<dbReference type="GO" id="GO:0019957">
    <property type="term" value="F:C-C chemokine binding"/>
    <property type="evidence" value="ECO:0007669"/>
    <property type="project" value="InterPro"/>
</dbReference>
<dbReference type="Proteomes" id="UP001321473">
    <property type="component" value="Unassembled WGS sequence"/>
</dbReference>
<reference evidence="8 9" key="1">
    <citation type="journal article" date="2023" name="Arcadia Sci">
        <title>De novo assembly of a long-read Amblyomma americanum tick genome.</title>
        <authorList>
            <person name="Chou S."/>
            <person name="Poskanzer K.E."/>
            <person name="Rollins M."/>
            <person name="Thuy-Boun P.S."/>
        </authorList>
    </citation>
    <scope>NUCLEOTIDE SEQUENCE [LARGE SCALE GENOMIC DNA]</scope>
    <source>
        <strain evidence="8">F_SG_1</strain>
        <tissue evidence="8">Salivary glands</tissue>
    </source>
</reference>
<sequence>MTPFKAHSFEAAAVLILCFSVTTFGSVIEYSTAVNWDFFENYDYNNSDINWDAFTPRPKTAPDDIEVGEDEDFCGILGLISDNGPVLVGCNVTCLSKKHYSVKDGMPCIMLTEDQAKNLPSYTNLTCNLGSCIEGTCASCNRTAWCWKHDVMTMNFPE</sequence>
<keyword evidence="9" id="KW-1185">Reference proteome</keyword>
<protein>
    <recommendedName>
        <fullName evidence="6">Evasin</fullName>
    </recommendedName>
</protein>
<evidence type="ECO:0000256" key="6">
    <source>
        <dbReference type="RuleBase" id="RU369006"/>
    </source>
</evidence>
<evidence type="ECO:0000256" key="2">
    <source>
        <dbReference type="ARBA" id="ARBA00022525"/>
    </source>
</evidence>
<organism evidence="8 9">
    <name type="scientific">Amblyomma americanum</name>
    <name type="common">Lone star tick</name>
    <dbReference type="NCBI Taxonomy" id="6943"/>
    <lineage>
        <taxon>Eukaryota</taxon>
        <taxon>Metazoa</taxon>
        <taxon>Ecdysozoa</taxon>
        <taxon>Arthropoda</taxon>
        <taxon>Chelicerata</taxon>
        <taxon>Arachnida</taxon>
        <taxon>Acari</taxon>
        <taxon>Parasitiformes</taxon>
        <taxon>Ixodida</taxon>
        <taxon>Ixodoidea</taxon>
        <taxon>Ixodidae</taxon>
        <taxon>Amblyomminae</taxon>
        <taxon>Amblyomma</taxon>
    </lineage>
</organism>
<evidence type="ECO:0000256" key="1">
    <source>
        <dbReference type="ARBA" id="ARBA00004613"/>
    </source>
</evidence>
<proteinExistence type="predicted"/>
<keyword evidence="3 6" id="KW-0732">Signal</keyword>
<gene>
    <name evidence="8" type="ORF">V5799_006766</name>
</gene>
<evidence type="ECO:0000313" key="9">
    <source>
        <dbReference type="Proteomes" id="UP001321473"/>
    </source>
</evidence>
<keyword evidence="2 6" id="KW-0964">Secreted</keyword>
<dbReference type="InterPro" id="IPR045797">
    <property type="entry name" value="EVA_Class_A"/>
</dbReference>
<feature type="signal peptide" evidence="7">
    <location>
        <begin position="1"/>
        <end position="25"/>
    </location>
</feature>
<evidence type="ECO:0000256" key="4">
    <source>
        <dbReference type="ARBA" id="ARBA00023157"/>
    </source>
</evidence>
<evidence type="ECO:0000256" key="5">
    <source>
        <dbReference type="ARBA" id="ARBA00023180"/>
    </source>
</evidence>
<comment type="caution">
    <text evidence="8">The sequence shown here is derived from an EMBL/GenBank/DDBJ whole genome shotgun (WGS) entry which is preliminary data.</text>
</comment>
<keyword evidence="4 6" id="KW-1015">Disulfide bond</keyword>
<dbReference type="EMBL" id="JARKHS020026326">
    <property type="protein sequence ID" value="KAK8766454.1"/>
    <property type="molecule type" value="Genomic_DNA"/>
</dbReference>
<keyword evidence="5 6" id="KW-0325">Glycoprotein</keyword>
<evidence type="ECO:0000256" key="3">
    <source>
        <dbReference type="ARBA" id="ARBA00022729"/>
    </source>
</evidence>
<evidence type="ECO:0000313" key="8">
    <source>
        <dbReference type="EMBL" id="KAK8766454.1"/>
    </source>
</evidence>
<comment type="subcellular location">
    <subcellularLocation>
        <location evidence="1 6">Secreted</location>
    </subcellularLocation>
</comment>